<dbReference type="PROSITE" id="PS00330">
    <property type="entry name" value="HEMOLYSIN_CALCIUM"/>
    <property type="match status" value="2"/>
</dbReference>
<dbReference type="InterPro" id="IPR001343">
    <property type="entry name" value="Hemolysn_Ca-bd"/>
</dbReference>
<evidence type="ECO:0000256" key="1">
    <source>
        <dbReference type="ARBA" id="ARBA00004613"/>
    </source>
</evidence>
<dbReference type="SUPFAM" id="SSF51120">
    <property type="entry name" value="beta-Roll"/>
    <property type="match status" value="1"/>
</dbReference>
<name>A0ABS8NI94_9BACT</name>
<dbReference type="Gene3D" id="2.150.10.10">
    <property type="entry name" value="Serralysin-like metalloprotease, C-terminal"/>
    <property type="match status" value="2"/>
</dbReference>
<evidence type="ECO:0000256" key="2">
    <source>
        <dbReference type="ARBA" id="ARBA00022525"/>
    </source>
</evidence>
<comment type="caution">
    <text evidence="3">The sequence shown here is derived from an EMBL/GenBank/DDBJ whole genome shotgun (WGS) entry which is preliminary data.</text>
</comment>
<protein>
    <recommendedName>
        <fullName evidence="5">Calcium-binding protein</fullName>
    </recommendedName>
</protein>
<dbReference type="InterPro" id="IPR018511">
    <property type="entry name" value="Hemolysin-typ_Ca-bd_CS"/>
</dbReference>
<dbReference type="InterPro" id="IPR050557">
    <property type="entry name" value="RTX_toxin/Mannuronan_C5-epim"/>
</dbReference>
<proteinExistence type="predicted"/>
<reference evidence="3" key="1">
    <citation type="submission" date="2021-11" db="EMBL/GenBank/DDBJ databases">
        <title>Genome sequence.</title>
        <authorList>
            <person name="Sun Q."/>
        </authorList>
    </citation>
    <scope>NUCLEOTIDE SEQUENCE</scope>
    <source>
        <strain evidence="3">JC740</strain>
    </source>
</reference>
<accession>A0ABS8NI94</accession>
<dbReference type="Pfam" id="PF00353">
    <property type="entry name" value="HemolysinCabind"/>
    <property type="match status" value="3"/>
</dbReference>
<comment type="subcellular location">
    <subcellularLocation>
        <location evidence="1">Secreted</location>
    </subcellularLocation>
</comment>
<evidence type="ECO:0008006" key="5">
    <source>
        <dbReference type="Google" id="ProtNLM"/>
    </source>
</evidence>
<organism evidence="3 4">
    <name type="scientific">Rhodopirellula halodulae</name>
    <dbReference type="NCBI Taxonomy" id="2894198"/>
    <lineage>
        <taxon>Bacteria</taxon>
        <taxon>Pseudomonadati</taxon>
        <taxon>Planctomycetota</taxon>
        <taxon>Planctomycetia</taxon>
        <taxon>Pirellulales</taxon>
        <taxon>Pirellulaceae</taxon>
        <taxon>Rhodopirellula</taxon>
    </lineage>
</organism>
<dbReference type="RefSeq" id="WP_230274223.1">
    <property type="nucleotide sequence ID" value="NZ_JAJKFW010000023.1"/>
</dbReference>
<keyword evidence="4" id="KW-1185">Reference proteome</keyword>
<keyword evidence="2" id="KW-0964">Secreted</keyword>
<sequence>MFPSISKLCLGLAITTGCLLPVERLSADDWSDVDVDDRVLQIETTDIDDMVYVAINPFAEDELAIHILHFVSSAPSLDFQSLEQAIAAADDYRIESRRLDRIDEIFIDVRGGNDVVVVEQDLAIPATVFGGPGDDYISGGAADDFLFGDSPDAPGGEDTILGNRGNDWLDGGDADDLLRGGFGEDELFGGNGDDDLRGEHDADALYGGPGNDSLEGGFDGEQDNLEGGRGVDTFFSKYIKLVWKYRKRYNRLTRQWEYSKTKTPEILEADTVSDLDTNAGDQVKATIIEG</sequence>
<evidence type="ECO:0000313" key="3">
    <source>
        <dbReference type="EMBL" id="MCC9643279.1"/>
    </source>
</evidence>
<dbReference type="Proteomes" id="UP001430306">
    <property type="component" value="Unassembled WGS sequence"/>
</dbReference>
<evidence type="ECO:0000313" key="4">
    <source>
        <dbReference type="Proteomes" id="UP001430306"/>
    </source>
</evidence>
<dbReference type="PANTHER" id="PTHR38340">
    <property type="entry name" value="S-LAYER PROTEIN"/>
    <property type="match status" value="1"/>
</dbReference>
<dbReference type="PANTHER" id="PTHR38340:SF1">
    <property type="entry name" value="S-LAYER PROTEIN"/>
    <property type="match status" value="1"/>
</dbReference>
<dbReference type="PRINTS" id="PR00313">
    <property type="entry name" value="CABNDNGRPT"/>
</dbReference>
<dbReference type="InterPro" id="IPR011049">
    <property type="entry name" value="Serralysin-like_metalloprot_C"/>
</dbReference>
<gene>
    <name evidence="3" type="ORF">LOC71_13420</name>
</gene>
<dbReference type="EMBL" id="JAJKFW010000023">
    <property type="protein sequence ID" value="MCC9643279.1"/>
    <property type="molecule type" value="Genomic_DNA"/>
</dbReference>
<dbReference type="PROSITE" id="PS51257">
    <property type="entry name" value="PROKAR_LIPOPROTEIN"/>
    <property type="match status" value="1"/>
</dbReference>